<dbReference type="Proteomes" id="UP001165121">
    <property type="component" value="Unassembled WGS sequence"/>
</dbReference>
<proteinExistence type="predicted"/>
<gene>
    <name evidence="2" type="ORF">Pfra01_002008500</name>
</gene>
<dbReference type="EMBL" id="BSXT01002681">
    <property type="protein sequence ID" value="GMF50357.1"/>
    <property type="molecule type" value="Genomic_DNA"/>
</dbReference>
<dbReference type="PANTHER" id="PTHR37558">
    <property type="entry name" value="HTH CENPB-TYPE DOMAIN-CONTAINING PROTEIN"/>
    <property type="match status" value="1"/>
</dbReference>
<dbReference type="AlphaFoldDB" id="A0A9W6Y2J4"/>
<reference evidence="2" key="1">
    <citation type="submission" date="2023-04" db="EMBL/GenBank/DDBJ databases">
        <title>Phytophthora fragariaefolia NBRC 109709.</title>
        <authorList>
            <person name="Ichikawa N."/>
            <person name="Sato H."/>
            <person name="Tonouchi N."/>
        </authorList>
    </citation>
    <scope>NUCLEOTIDE SEQUENCE</scope>
    <source>
        <strain evidence="2">NBRC 109709</strain>
    </source>
</reference>
<evidence type="ECO:0000256" key="1">
    <source>
        <dbReference type="SAM" id="MobiDB-lite"/>
    </source>
</evidence>
<dbReference type="PANTHER" id="PTHR37558:SF1">
    <property type="entry name" value="HTH CENPB-TYPE DOMAIN-CONTAINING PROTEIN"/>
    <property type="match status" value="1"/>
</dbReference>
<protein>
    <submittedName>
        <fullName evidence="2">Unnamed protein product</fullName>
    </submittedName>
</protein>
<feature type="compositionally biased region" description="Basic and acidic residues" evidence="1">
    <location>
        <begin position="110"/>
        <end position="127"/>
    </location>
</feature>
<name>A0A9W6Y2J4_9STRA</name>
<accession>A0A9W6Y2J4</accession>
<sequence>MKEIVKHKPWAAAHGETLPAWDKVASGVRDALPTCTADGKAYRRQFAMLLDAFRREEMESLRASGTAEDFTEREQQLTDITSLVRDSRQNWKGKVRCGAALSSISRGRSRFDGRLGRAHSSDSDREAPSTPASKLPKRTSTEVIGDYLDTTAAAADLKKNS</sequence>
<organism evidence="2 3">
    <name type="scientific">Phytophthora fragariaefolia</name>
    <dbReference type="NCBI Taxonomy" id="1490495"/>
    <lineage>
        <taxon>Eukaryota</taxon>
        <taxon>Sar</taxon>
        <taxon>Stramenopiles</taxon>
        <taxon>Oomycota</taxon>
        <taxon>Peronosporomycetes</taxon>
        <taxon>Peronosporales</taxon>
        <taxon>Peronosporaceae</taxon>
        <taxon>Phytophthora</taxon>
    </lineage>
</organism>
<keyword evidence="3" id="KW-1185">Reference proteome</keyword>
<comment type="caution">
    <text evidence="2">The sequence shown here is derived from an EMBL/GenBank/DDBJ whole genome shotgun (WGS) entry which is preliminary data.</text>
</comment>
<dbReference type="OrthoDB" id="120918at2759"/>
<evidence type="ECO:0000313" key="3">
    <source>
        <dbReference type="Proteomes" id="UP001165121"/>
    </source>
</evidence>
<feature type="region of interest" description="Disordered" evidence="1">
    <location>
        <begin position="110"/>
        <end position="142"/>
    </location>
</feature>
<evidence type="ECO:0000313" key="2">
    <source>
        <dbReference type="EMBL" id="GMF50357.1"/>
    </source>
</evidence>